<dbReference type="Gene3D" id="1.10.1670.10">
    <property type="entry name" value="Helix-hairpin-Helix base-excision DNA repair enzymes (C-terminal)"/>
    <property type="match status" value="1"/>
</dbReference>
<keyword evidence="8 14" id="KW-0227">DNA damage</keyword>
<dbReference type="InterPro" id="IPR011257">
    <property type="entry name" value="DNA_glycosylase"/>
</dbReference>
<comment type="cofactor">
    <cofactor evidence="14">
        <name>[4Fe-4S] cluster</name>
        <dbReference type="ChEBI" id="CHEBI:49883"/>
    </cofactor>
    <text evidence="14">Binds 1 [4Fe-4S] cluster.</text>
</comment>
<dbReference type="Gene3D" id="3.90.79.10">
    <property type="entry name" value="Nucleoside Triphosphate Pyrophosphohydrolase"/>
    <property type="match status" value="1"/>
</dbReference>
<reference evidence="18" key="1">
    <citation type="submission" date="2017-12" db="EMBL/GenBank/DDBJ databases">
        <authorList>
            <person name="Diaz M."/>
        </authorList>
    </citation>
    <scope>NUCLEOTIDE SEQUENCE [LARGE SCALE GENOMIC DNA]</scope>
    <source>
        <strain evidence="18">FI11154</strain>
    </source>
</reference>
<dbReference type="NCBIfam" id="TIGR01084">
    <property type="entry name" value="mutY"/>
    <property type="match status" value="1"/>
</dbReference>
<keyword evidence="10 14" id="KW-0408">Iron</keyword>
<evidence type="ECO:0000256" key="10">
    <source>
        <dbReference type="ARBA" id="ARBA00023004"/>
    </source>
</evidence>
<evidence type="ECO:0000256" key="6">
    <source>
        <dbReference type="ARBA" id="ARBA00022485"/>
    </source>
</evidence>
<dbReference type="Pfam" id="PF14815">
    <property type="entry name" value="NUDIX_4"/>
    <property type="match status" value="1"/>
</dbReference>
<evidence type="ECO:0000313" key="17">
    <source>
        <dbReference type="EMBL" id="SPL64720.1"/>
    </source>
</evidence>
<evidence type="ECO:0000256" key="14">
    <source>
        <dbReference type="RuleBase" id="RU365096"/>
    </source>
</evidence>
<evidence type="ECO:0000256" key="7">
    <source>
        <dbReference type="ARBA" id="ARBA00022723"/>
    </source>
</evidence>
<comment type="function">
    <text evidence="2">Adenine glycosylase active on G-A mispairs. MutY also corrects error-prone DNA synthesis past GO lesions which are due to the oxidatively damaged form of guanine: 7,8-dihydro-8-oxoguanine (8-oxo-dGTP).</text>
</comment>
<dbReference type="SUPFAM" id="SSF55811">
    <property type="entry name" value="Nudix"/>
    <property type="match status" value="1"/>
</dbReference>
<dbReference type="GO" id="GO:0051539">
    <property type="term" value="F:4 iron, 4 sulfur cluster binding"/>
    <property type="evidence" value="ECO:0007669"/>
    <property type="project" value="UniProtKB-UniRule"/>
</dbReference>
<evidence type="ECO:0000256" key="1">
    <source>
        <dbReference type="ARBA" id="ARBA00000843"/>
    </source>
</evidence>
<keyword evidence="9 17" id="KW-0378">Hydrolase</keyword>
<keyword evidence="6" id="KW-0004">4Fe-4S</keyword>
<evidence type="ECO:0000256" key="15">
    <source>
        <dbReference type="SAM" id="MobiDB-lite"/>
    </source>
</evidence>
<dbReference type="EC" id="3.2.2.31" evidence="4 14"/>
<evidence type="ECO:0000259" key="16">
    <source>
        <dbReference type="SMART" id="SM00478"/>
    </source>
</evidence>
<gene>
    <name evidence="17" type="ORF">OHAE_587</name>
</gene>
<dbReference type="PANTHER" id="PTHR42944:SF1">
    <property type="entry name" value="ADENINE DNA GLYCOSYLASE"/>
    <property type="match status" value="1"/>
</dbReference>
<dbReference type="GO" id="GO:0006284">
    <property type="term" value="P:base-excision repair"/>
    <property type="evidence" value="ECO:0007669"/>
    <property type="project" value="UniProtKB-UniRule"/>
</dbReference>
<evidence type="ECO:0000256" key="3">
    <source>
        <dbReference type="ARBA" id="ARBA00008343"/>
    </source>
</evidence>
<dbReference type="EMBL" id="OOFM01000005">
    <property type="protein sequence ID" value="SPL64720.1"/>
    <property type="molecule type" value="Genomic_DNA"/>
</dbReference>
<keyword evidence="12" id="KW-0234">DNA repair</keyword>
<dbReference type="Gene3D" id="1.10.340.30">
    <property type="entry name" value="Hypothetical protein, domain 2"/>
    <property type="match status" value="1"/>
</dbReference>
<proteinExistence type="inferred from homology"/>
<accession>A0A2P9HLJ6</accession>
<protein>
    <recommendedName>
        <fullName evidence="5 14">Adenine DNA glycosylase</fullName>
        <ecNumber evidence="4 14">3.2.2.31</ecNumber>
    </recommendedName>
</protein>
<dbReference type="PROSITE" id="PS00764">
    <property type="entry name" value="ENDONUCLEASE_III_1"/>
    <property type="match status" value="1"/>
</dbReference>
<dbReference type="GO" id="GO:0000701">
    <property type="term" value="F:purine-specific mismatch base pair DNA N-glycosylase activity"/>
    <property type="evidence" value="ECO:0007669"/>
    <property type="project" value="UniProtKB-EC"/>
</dbReference>
<evidence type="ECO:0000256" key="5">
    <source>
        <dbReference type="ARBA" id="ARBA00022023"/>
    </source>
</evidence>
<dbReference type="InterPro" id="IPR044298">
    <property type="entry name" value="MIG/MutY"/>
</dbReference>
<evidence type="ECO:0000256" key="12">
    <source>
        <dbReference type="ARBA" id="ARBA00023204"/>
    </source>
</evidence>
<dbReference type="SMART" id="SM00525">
    <property type="entry name" value="FES"/>
    <property type="match status" value="1"/>
</dbReference>
<sequence length="379" mass="40916">MNSTARPITASPQAKSGSTRSGQLLSWYDRHHRVLPWRVTPSEQTRGIRPDPYRVWLSEIMLQQTTVEAVKSYFTAFVARWPNVRAMANASEDDILRAWAGLGYYSRARNLKKCADLVAAQYGGKFPGNAAALKELPGIGDYTSAAIAAIAFGENAAVVDGNVERVISRLCAIDTPLPAAKPQIRALMAEMTPSDRPGDFAQAMMDLGATICTPRRPACAICPVNDNCIALATRDPEEFPVKAPKAEKPIRTGAAFVAMSGDGAIFLRKRKGEGLLAGMTEVPGSPWTARIDGDATVNAAPFPASWKPAGSITHVFTHFELRLSVYRAENVSERLAANGWWSAPDELAGEALPTVMKKAIAAAVPDAFKQTGKPKRKKP</sequence>
<dbReference type="InterPro" id="IPR004035">
    <property type="entry name" value="Endouclease-III_FeS-bd_BS"/>
</dbReference>
<dbReference type="SUPFAM" id="SSF48150">
    <property type="entry name" value="DNA-glycosylase"/>
    <property type="match status" value="1"/>
</dbReference>
<dbReference type="GO" id="GO:0006298">
    <property type="term" value="P:mismatch repair"/>
    <property type="evidence" value="ECO:0007669"/>
    <property type="project" value="TreeGrafter"/>
</dbReference>
<dbReference type="InterPro" id="IPR015797">
    <property type="entry name" value="NUDIX_hydrolase-like_dom_sf"/>
</dbReference>
<dbReference type="Proteomes" id="UP000246073">
    <property type="component" value="Unassembled WGS sequence"/>
</dbReference>
<evidence type="ECO:0000256" key="9">
    <source>
        <dbReference type="ARBA" id="ARBA00022801"/>
    </source>
</evidence>
<comment type="similarity">
    <text evidence="3 14">Belongs to the Nth/MutY family.</text>
</comment>
<dbReference type="PANTHER" id="PTHR42944">
    <property type="entry name" value="ADENINE DNA GLYCOSYLASE"/>
    <property type="match status" value="1"/>
</dbReference>
<dbReference type="GO" id="GO:0035485">
    <property type="term" value="F:adenine/guanine mispair binding"/>
    <property type="evidence" value="ECO:0007669"/>
    <property type="project" value="TreeGrafter"/>
</dbReference>
<dbReference type="InterPro" id="IPR003651">
    <property type="entry name" value="Endonuclease3_FeS-loop_motif"/>
</dbReference>
<dbReference type="FunFam" id="1.10.340.30:FF:000002">
    <property type="entry name" value="Adenine DNA glycosylase"/>
    <property type="match status" value="1"/>
</dbReference>
<dbReference type="SMART" id="SM00478">
    <property type="entry name" value="ENDO3c"/>
    <property type="match status" value="1"/>
</dbReference>
<dbReference type="InterPro" id="IPR005760">
    <property type="entry name" value="A/G_AdeGlyc_MutY"/>
</dbReference>
<comment type="catalytic activity">
    <reaction evidence="1 14">
        <text>Hydrolyzes free adenine bases from 7,8-dihydro-8-oxoguanine:adenine mismatched double-stranded DNA, leaving an apurinic site.</text>
        <dbReference type="EC" id="3.2.2.31"/>
    </reaction>
</comment>
<dbReference type="CDD" id="cd03431">
    <property type="entry name" value="NUDIX_DNA_Glycosylase_C-MutY"/>
    <property type="match status" value="1"/>
</dbReference>
<dbReference type="GO" id="GO:0032357">
    <property type="term" value="F:oxidized purine DNA binding"/>
    <property type="evidence" value="ECO:0007669"/>
    <property type="project" value="TreeGrafter"/>
</dbReference>
<feature type="region of interest" description="Disordered" evidence="15">
    <location>
        <begin position="1"/>
        <end position="21"/>
    </location>
</feature>
<dbReference type="InterPro" id="IPR023170">
    <property type="entry name" value="HhH_base_excis_C"/>
</dbReference>
<evidence type="ECO:0000256" key="8">
    <source>
        <dbReference type="ARBA" id="ARBA00022763"/>
    </source>
</evidence>
<keyword evidence="11" id="KW-0411">Iron-sulfur</keyword>
<evidence type="ECO:0000256" key="11">
    <source>
        <dbReference type="ARBA" id="ARBA00023014"/>
    </source>
</evidence>
<evidence type="ECO:0000256" key="4">
    <source>
        <dbReference type="ARBA" id="ARBA00012045"/>
    </source>
</evidence>
<dbReference type="GO" id="GO:0034039">
    <property type="term" value="F:8-oxo-7,8-dihydroguanine DNA N-glycosylase activity"/>
    <property type="evidence" value="ECO:0007669"/>
    <property type="project" value="TreeGrafter"/>
</dbReference>
<evidence type="ECO:0000256" key="2">
    <source>
        <dbReference type="ARBA" id="ARBA00002933"/>
    </source>
</evidence>
<organism evidence="17 18">
    <name type="scientific">Ochrobactrum soli</name>
    <dbReference type="NCBI Taxonomy" id="2448455"/>
    <lineage>
        <taxon>Bacteria</taxon>
        <taxon>Pseudomonadati</taxon>
        <taxon>Pseudomonadota</taxon>
        <taxon>Alphaproteobacteria</taxon>
        <taxon>Hyphomicrobiales</taxon>
        <taxon>Brucellaceae</taxon>
        <taxon>Brucella/Ochrobactrum group</taxon>
        <taxon>Ochrobactrum</taxon>
    </lineage>
</organism>
<feature type="domain" description="HhH-GPD" evidence="16">
    <location>
        <begin position="61"/>
        <end position="210"/>
    </location>
</feature>
<dbReference type="InterPro" id="IPR003265">
    <property type="entry name" value="HhH-GPD_domain"/>
</dbReference>
<keyword evidence="7" id="KW-0479">Metal-binding</keyword>
<name>A0A2P9HLJ6_9HYPH</name>
<dbReference type="GO" id="GO:0046872">
    <property type="term" value="F:metal ion binding"/>
    <property type="evidence" value="ECO:0007669"/>
    <property type="project" value="UniProtKB-UniRule"/>
</dbReference>
<evidence type="ECO:0000313" key="18">
    <source>
        <dbReference type="Proteomes" id="UP000246073"/>
    </source>
</evidence>
<dbReference type="Pfam" id="PF00730">
    <property type="entry name" value="HhH-GPD"/>
    <property type="match status" value="1"/>
</dbReference>
<dbReference type="AlphaFoldDB" id="A0A2P9HLJ6"/>
<keyword evidence="13 14" id="KW-0326">Glycosidase</keyword>
<dbReference type="CDD" id="cd00056">
    <property type="entry name" value="ENDO3c"/>
    <property type="match status" value="1"/>
</dbReference>
<dbReference type="Pfam" id="PF10576">
    <property type="entry name" value="EndIII_4Fe-2S"/>
    <property type="match status" value="1"/>
</dbReference>
<dbReference type="InterPro" id="IPR029119">
    <property type="entry name" value="MutY_C"/>
</dbReference>
<evidence type="ECO:0000256" key="13">
    <source>
        <dbReference type="ARBA" id="ARBA00023295"/>
    </source>
</evidence>